<comment type="similarity">
    <text evidence="2">Belongs to the UPF0702 family.</text>
</comment>
<name>A0A5C5U2C5_9GAMM</name>
<evidence type="ECO:0000259" key="8">
    <source>
        <dbReference type="Pfam" id="PF04239"/>
    </source>
</evidence>
<evidence type="ECO:0000256" key="1">
    <source>
        <dbReference type="ARBA" id="ARBA00004651"/>
    </source>
</evidence>
<feature type="transmembrane region" description="Helical" evidence="7">
    <location>
        <begin position="14"/>
        <end position="31"/>
    </location>
</feature>
<sequence length="159" mass="17120">MSGLFELELPWWELVLRGAAVYVAMLVLVRLSGKRTVGEFTPFDLVLVVLLGESVGGALIGEDMSLPGGLIVAAVLIGLNWLVGFLSARLPLLDRIVEGQPVLVARDGEVFRDVLRRESISMAEFEAGMRAAGCPGVDEIQVAVLEPNGHISVIRRGSR</sequence>
<evidence type="ECO:0000313" key="11">
    <source>
        <dbReference type="Proteomes" id="UP000315949"/>
    </source>
</evidence>
<dbReference type="GO" id="GO:0005886">
    <property type="term" value="C:plasma membrane"/>
    <property type="evidence" value="ECO:0007669"/>
    <property type="project" value="UniProtKB-SubCell"/>
</dbReference>
<evidence type="ECO:0000256" key="5">
    <source>
        <dbReference type="ARBA" id="ARBA00022989"/>
    </source>
</evidence>
<dbReference type="Proteomes" id="UP000315949">
    <property type="component" value="Unassembled WGS sequence"/>
</dbReference>
<dbReference type="AlphaFoldDB" id="A0A5C5U2C5"/>
<dbReference type="PANTHER" id="PTHR34582">
    <property type="entry name" value="UPF0702 TRANSMEMBRANE PROTEIN YCAP"/>
    <property type="match status" value="1"/>
</dbReference>
<keyword evidence="5 7" id="KW-1133">Transmembrane helix</keyword>
<feature type="domain" description="YetF-like N-terminal transmembrane" evidence="9">
    <location>
        <begin position="23"/>
        <end position="83"/>
    </location>
</feature>
<dbReference type="EMBL" id="VOHE01000003">
    <property type="protein sequence ID" value="TWT19510.1"/>
    <property type="molecule type" value="Genomic_DNA"/>
</dbReference>
<dbReference type="RefSeq" id="WP_146311982.1">
    <property type="nucleotide sequence ID" value="NZ_VOHE01000003.1"/>
</dbReference>
<dbReference type="Pfam" id="PF04239">
    <property type="entry name" value="DUF421"/>
    <property type="match status" value="1"/>
</dbReference>
<keyword evidence="6 7" id="KW-0472">Membrane</keyword>
<evidence type="ECO:0000256" key="7">
    <source>
        <dbReference type="SAM" id="Phobius"/>
    </source>
</evidence>
<dbReference type="OrthoDB" id="9793799at2"/>
<dbReference type="InterPro" id="IPR048454">
    <property type="entry name" value="YetF_N"/>
</dbReference>
<protein>
    <submittedName>
        <fullName evidence="10">DUF421 domain-containing protein</fullName>
    </submittedName>
</protein>
<evidence type="ECO:0000256" key="3">
    <source>
        <dbReference type="ARBA" id="ARBA00022475"/>
    </source>
</evidence>
<keyword evidence="3" id="KW-1003">Cell membrane</keyword>
<evidence type="ECO:0000256" key="2">
    <source>
        <dbReference type="ARBA" id="ARBA00006448"/>
    </source>
</evidence>
<comment type="subcellular location">
    <subcellularLocation>
        <location evidence="1">Cell membrane</location>
        <topology evidence="1">Multi-pass membrane protein</topology>
    </subcellularLocation>
</comment>
<dbReference type="InterPro" id="IPR007353">
    <property type="entry name" value="DUF421"/>
</dbReference>
<feature type="domain" description="YetF C-terminal" evidence="8">
    <location>
        <begin position="92"/>
        <end position="157"/>
    </location>
</feature>
<evidence type="ECO:0000256" key="4">
    <source>
        <dbReference type="ARBA" id="ARBA00022692"/>
    </source>
</evidence>
<organism evidence="10 11">
    <name type="scientific">Luteimonas wenzhouensis</name>
    <dbReference type="NCBI Taxonomy" id="2599615"/>
    <lineage>
        <taxon>Bacteria</taxon>
        <taxon>Pseudomonadati</taxon>
        <taxon>Pseudomonadota</taxon>
        <taxon>Gammaproteobacteria</taxon>
        <taxon>Lysobacterales</taxon>
        <taxon>Lysobacteraceae</taxon>
        <taxon>Luteimonas</taxon>
    </lineage>
</organism>
<reference evidence="10 11" key="1">
    <citation type="submission" date="2019-07" db="EMBL/GenBank/DDBJ databases">
        <title>Luteimonas sp. YD-1 nov., isolated from acidic soil.</title>
        <authorList>
            <person name="Zhou J."/>
        </authorList>
    </citation>
    <scope>NUCLEOTIDE SEQUENCE [LARGE SCALE GENOMIC DNA]</scope>
    <source>
        <strain evidence="10 11">YD-1</strain>
    </source>
</reference>
<feature type="transmembrane region" description="Helical" evidence="7">
    <location>
        <begin position="43"/>
        <end position="60"/>
    </location>
</feature>
<feature type="transmembrane region" description="Helical" evidence="7">
    <location>
        <begin position="66"/>
        <end position="86"/>
    </location>
</feature>
<comment type="caution">
    <text evidence="10">The sequence shown here is derived from an EMBL/GenBank/DDBJ whole genome shotgun (WGS) entry which is preliminary data.</text>
</comment>
<dbReference type="Gene3D" id="3.30.240.20">
    <property type="entry name" value="bsu07140 like domains"/>
    <property type="match status" value="1"/>
</dbReference>
<evidence type="ECO:0000313" key="10">
    <source>
        <dbReference type="EMBL" id="TWT19510.1"/>
    </source>
</evidence>
<evidence type="ECO:0000259" key="9">
    <source>
        <dbReference type="Pfam" id="PF20730"/>
    </source>
</evidence>
<dbReference type="Pfam" id="PF20730">
    <property type="entry name" value="YetF_N"/>
    <property type="match status" value="1"/>
</dbReference>
<dbReference type="InterPro" id="IPR023090">
    <property type="entry name" value="UPF0702_alpha/beta_dom_sf"/>
</dbReference>
<proteinExistence type="inferred from homology"/>
<keyword evidence="4 7" id="KW-0812">Transmembrane</keyword>
<gene>
    <name evidence="10" type="ORF">FQY79_06550</name>
</gene>
<keyword evidence="11" id="KW-1185">Reference proteome</keyword>
<accession>A0A5C5U2C5</accession>
<evidence type="ECO:0000256" key="6">
    <source>
        <dbReference type="ARBA" id="ARBA00023136"/>
    </source>
</evidence>
<dbReference type="PANTHER" id="PTHR34582:SF6">
    <property type="entry name" value="UPF0702 TRANSMEMBRANE PROTEIN YCAP"/>
    <property type="match status" value="1"/>
</dbReference>